<dbReference type="OrthoDB" id="3697559at2"/>
<dbReference type="EMBL" id="RBXR01000001">
    <property type="protein sequence ID" value="RKT66885.1"/>
    <property type="molecule type" value="Genomic_DNA"/>
</dbReference>
<evidence type="ECO:0000313" key="2">
    <source>
        <dbReference type="EMBL" id="RKT66885.1"/>
    </source>
</evidence>
<dbReference type="AlphaFoldDB" id="A0A495X0V3"/>
<feature type="region of interest" description="Disordered" evidence="1">
    <location>
        <begin position="20"/>
        <end position="42"/>
    </location>
</feature>
<evidence type="ECO:0000313" key="3">
    <source>
        <dbReference type="Proteomes" id="UP000272729"/>
    </source>
</evidence>
<dbReference type="RefSeq" id="WP_121216795.1">
    <property type="nucleotide sequence ID" value="NZ_JBIUBA010000011.1"/>
</dbReference>
<reference evidence="2 3" key="1">
    <citation type="submission" date="2018-10" db="EMBL/GenBank/DDBJ databases">
        <title>Sequencing the genomes of 1000 actinobacteria strains.</title>
        <authorList>
            <person name="Klenk H.-P."/>
        </authorList>
    </citation>
    <scope>NUCLEOTIDE SEQUENCE [LARGE SCALE GENOMIC DNA]</scope>
    <source>
        <strain evidence="2 3">DSM 43911</strain>
    </source>
</reference>
<keyword evidence="3" id="KW-1185">Reference proteome</keyword>
<sequence length="102" mass="11061">MGKFTVRVEALRGVADGYGRVRDDVSDTNQQSRPLASIQPPMADPATTAFVAAASQAGQAHLDSVGRIEQDLGTRTEELHATVRQYAGTEHDVDHLMTGRER</sequence>
<protein>
    <submittedName>
        <fullName evidence="2">PE family protein</fullName>
    </submittedName>
</protein>
<dbReference type="Proteomes" id="UP000272729">
    <property type="component" value="Unassembled WGS sequence"/>
</dbReference>
<gene>
    <name evidence="2" type="ORF">DFJ66_0049</name>
</gene>
<comment type="caution">
    <text evidence="2">The sequence shown here is derived from an EMBL/GenBank/DDBJ whole genome shotgun (WGS) entry which is preliminary data.</text>
</comment>
<organism evidence="2 3">
    <name type="scientific">Saccharothrix variisporea</name>
    <dbReference type="NCBI Taxonomy" id="543527"/>
    <lineage>
        <taxon>Bacteria</taxon>
        <taxon>Bacillati</taxon>
        <taxon>Actinomycetota</taxon>
        <taxon>Actinomycetes</taxon>
        <taxon>Pseudonocardiales</taxon>
        <taxon>Pseudonocardiaceae</taxon>
        <taxon>Saccharothrix</taxon>
    </lineage>
</organism>
<proteinExistence type="predicted"/>
<name>A0A495X0V3_9PSEU</name>
<evidence type="ECO:0000256" key="1">
    <source>
        <dbReference type="SAM" id="MobiDB-lite"/>
    </source>
</evidence>
<accession>A0A495X0V3</accession>